<feature type="compositionally biased region" description="Basic and acidic residues" evidence="2">
    <location>
        <begin position="1062"/>
        <end position="1088"/>
    </location>
</feature>
<organism evidence="3 4">
    <name type="scientific">Magallana gigas</name>
    <name type="common">Pacific oyster</name>
    <name type="synonym">Crassostrea gigas</name>
    <dbReference type="NCBI Taxonomy" id="29159"/>
    <lineage>
        <taxon>Eukaryota</taxon>
        <taxon>Metazoa</taxon>
        <taxon>Spiralia</taxon>
        <taxon>Lophotrochozoa</taxon>
        <taxon>Mollusca</taxon>
        <taxon>Bivalvia</taxon>
        <taxon>Autobranchia</taxon>
        <taxon>Pteriomorphia</taxon>
        <taxon>Ostreida</taxon>
        <taxon>Ostreoidea</taxon>
        <taxon>Ostreidae</taxon>
        <taxon>Magallana</taxon>
    </lineage>
</organism>
<feature type="compositionally biased region" description="Low complexity" evidence="2">
    <location>
        <begin position="278"/>
        <end position="292"/>
    </location>
</feature>
<feature type="region of interest" description="Disordered" evidence="2">
    <location>
        <begin position="2703"/>
        <end position="2729"/>
    </location>
</feature>
<keyword evidence="4" id="KW-1185">Reference proteome</keyword>
<feature type="compositionally biased region" description="Basic and acidic residues" evidence="2">
    <location>
        <begin position="1767"/>
        <end position="1801"/>
    </location>
</feature>
<feature type="compositionally biased region" description="Basic and acidic residues" evidence="2">
    <location>
        <begin position="1680"/>
        <end position="1732"/>
    </location>
</feature>
<feature type="region of interest" description="Disordered" evidence="2">
    <location>
        <begin position="2625"/>
        <end position="2650"/>
    </location>
</feature>
<feature type="compositionally biased region" description="Polar residues" evidence="2">
    <location>
        <begin position="2227"/>
        <end position="2241"/>
    </location>
</feature>
<feature type="region of interest" description="Disordered" evidence="2">
    <location>
        <begin position="781"/>
        <end position="825"/>
    </location>
</feature>
<feature type="compositionally biased region" description="Polar residues" evidence="2">
    <location>
        <begin position="1410"/>
        <end position="1438"/>
    </location>
</feature>
<feature type="compositionally biased region" description="Basic and acidic residues" evidence="2">
    <location>
        <begin position="1212"/>
        <end position="1224"/>
    </location>
</feature>
<feature type="compositionally biased region" description="Polar residues" evidence="2">
    <location>
        <begin position="1916"/>
        <end position="1940"/>
    </location>
</feature>
<feature type="region of interest" description="Disordered" evidence="2">
    <location>
        <begin position="2293"/>
        <end position="2315"/>
    </location>
</feature>
<feature type="region of interest" description="Disordered" evidence="2">
    <location>
        <begin position="639"/>
        <end position="743"/>
    </location>
</feature>
<feature type="compositionally biased region" description="Basic and acidic residues" evidence="2">
    <location>
        <begin position="295"/>
        <end position="319"/>
    </location>
</feature>
<feature type="compositionally biased region" description="Basic and acidic residues" evidence="2">
    <location>
        <begin position="1154"/>
        <end position="1168"/>
    </location>
</feature>
<proteinExistence type="predicted"/>
<feature type="compositionally biased region" description="Basic and acidic residues" evidence="2">
    <location>
        <begin position="647"/>
        <end position="660"/>
    </location>
</feature>
<feature type="compositionally biased region" description="Polar residues" evidence="2">
    <location>
        <begin position="2595"/>
        <end position="2613"/>
    </location>
</feature>
<feature type="region of interest" description="Disordered" evidence="2">
    <location>
        <begin position="2150"/>
        <end position="2176"/>
    </location>
</feature>
<feature type="compositionally biased region" description="Polar residues" evidence="2">
    <location>
        <begin position="2252"/>
        <end position="2263"/>
    </location>
</feature>
<feature type="compositionally biased region" description="Basic and acidic residues" evidence="2">
    <location>
        <begin position="1127"/>
        <end position="1140"/>
    </location>
</feature>
<feature type="coiled-coil region" evidence="1">
    <location>
        <begin position="2806"/>
        <end position="2833"/>
    </location>
</feature>
<name>A0A8W8HLD6_MAGGI</name>
<feature type="compositionally biased region" description="Basic and acidic residues" evidence="2">
    <location>
        <begin position="1362"/>
        <end position="1378"/>
    </location>
</feature>
<dbReference type="EnsemblMetazoa" id="G1010.1">
    <property type="protein sequence ID" value="G1010.1:cds"/>
    <property type="gene ID" value="G1010"/>
</dbReference>
<evidence type="ECO:0000256" key="2">
    <source>
        <dbReference type="SAM" id="MobiDB-lite"/>
    </source>
</evidence>
<feature type="region of interest" description="Disordered" evidence="2">
    <location>
        <begin position="510"/>
        <end position="596"/>
    </location>
</feature>
<feature type="compositionally biased region" description="Low complexity" evidence="2">
    <location>
        <begin position="2703"/>
        <end position="2718"/>
    </location>
</feature>
<dbReference type="Proteomes" id="UP000005408">
    <property type="component" value="Unassembled WGS sequence"/>
</dbReference>
<feature type="compositionally biased region" description="Low complexity" evidence="2">
    <location>
        <begin position="351"/>
        <end position="366"/>
    </location>
</feature>
<feature type="compositionally biased region" description="Polar residues" evidence="2">
    <location>
        <begin position="795"/>
        <end position="808"/>
    </location>
</feature>
<feature type="compositionally biased region" description="Polar residues" evidence="2">
    <location>
        <begin position="2567"/>
        <end position="2578"/>
    </location>
</feature>
<feature type="region of interest" description="Disordered" evidence="2">
    <location>
        <begin position="897"/>
        <end position="1018"/>
    </location>
</feature>
<feature type="region of interest" description="Disordered" evidence="2">
    <location>
        <begin position="221"/>
        <end position="495"/>
    </location>
</feature>
<feature type="compositionally biased region" description="Polar residues" evidence="2">
    <location>
        <begin position="1573"/>
        <end position="1583"/>
    </location>
</feature>
<reference evidence="3" key="1">
    <citation type="submission" date="2022-08" db="UniProtKB">
        <authorList>
            <consortium name="EnsemblMetazoa"/>
        </authorList>
    </citation>
    <scope>IDENTIFICATION</scope>
    <source>
        <strain evidence="3">05x7-T-G4-1.051#20</strain>
    </source>
</reference>
<feature type="compositionally biased region" description="Polar residues" evidence="2">
    <location>
        <begin position="2625"/>
        <end position="2646"/>
    </location>
</feature>
<feature type="compositionally biased region" description="Basic and acidic residues" evidence="2">
    <location>
        <begin position="910"/>
        <end position="920"/>
    </location>
</feature>
<feature type="compositionally biased region" description="Basic and acidic residues" evidence="2">
    <location>
        <begin position="994"/>
        <end position="1011"/>
    </location>
</feature>
<feature type="compositionally biased region" description="Basic and acidic residues" evidence="2">
    <location>
        <begin position="1098"/>
        <end position="1115"/>
    </location>
</feature>
<feature type="region of interest" description="Disordered" evidence="2">
    <location>
        <begin position="1573"/>
        <end position="1592"/>
    </location>
</feature>
<feature type="compositionally biased region" description="Basic and acidic residues" evidence="2">
    <location>
        <begin position="553"/>
        <end position="570"/>
    </location>
</feature>
<evidence type="ECO:0000313" key="4">
    <source>
        <dbReference type="Proteomes" id="UP000005408"/>
    </source>
</evidence>
<feature type="compositionally biased region" description="Polar residues" evidence="2">
    <location>
        <begin position="1228"/>
        <end position="1241"/>
    </location>
</feature>
<feature type="compositionally biased region" description="Basic and acidic residues" evidence="2">
    <location>
        <begin position="1741"/>
        <end position="1753"/>
    </location>
</feature>
<feature type="compositionally biased region" description="Basic residues" evidence="2">
    <location>
        <begin position="338"/>
        <end position="350"/>
    </location>
</feature>
<feature type="compositionally biased region" description="Polar residues" evidence="2">
    <location>
        <begin position="1754"/>
        <end position="1764"/>
    </location>
</feature>
<feature type="compositionally biased region" description="Basic and acidic residues" evidence="2">
    <location>
        <begin position="328"/>
        <end position="337"/>
    </location>
</feature>
<feature type="compositionally biased region" description="Low complexity" evidence="2">
    <location>
        <begin position="419"/>
        <end position="438"/>
    </location>
</feature>
<feature type="region of interest" description="Disordered" evidence="2">
    <location>
        <begin position="2567"/>
        <end position="2613"/>
    </location>
</feature>
<keyword evidence="1" id="KW-0175">Coiled coil</keyword>
<feature type="region of interest" description="Disordered" evidence="2">
    <location>
        <begin position="2221"/>
        <end position="2263"/>
    </location>
</feature>
<feature type="compositionally biased region" description="Basic and acidic residues" evidence="2">
    <location>
        <begin position="521"/>
        <end position="532"/>
    </location>
</feature>
<feature type="compositionally biased region" description="Basic and acidic residues" evidence="2">
    <location>
        <begin position="1175"/>
        <end position="1201"/>
    </location>
</feature>
<evidence type="ECO:0000313" key="3">
    <source>
        <dbReference type="EnsemblMetazoa" id="G1010.1:cds"/>
    </source>
</evidence>
<protein>
    <submittedName>
        <fullName evidence="3">Uncharacterized protein</fullName>
    </submittedName>
</protein>
<feature type="compositionally biased region" description="Low complexity" evidence="2">
    <location>
        <begin position="449"/>
        <end position="461"/>
    </location>
</feature>
<feature type="region of interest" description="Disordered" evidence="2">
    <location>
        <begin position="1062"/>
        <end position="1456"/>
    </location>
</feature>
<feature type="compositionally biased region" description="Low complexity" evidence="2">
    <location>
        <begin position="2164"/>
        <end position="2176"/>
    </location>
</feature>
<evidence type="ECO:0000256" key="1">
    <source>
        <dbReference type="SAM" id="Coils"/>
    </source>
</evidence>
<feature type="region of interest" description="Disordered" evidence="2">
    <location>
        <begin position="1916"/>
        <end position="1981"/>
    </location>
</feature>
<feature type="region of interest" description="Disordered" evidence="2">
    <location>
        <begin position="1667"/>
        <end position="1805"/>
    </location>
</feature>
<feature type="compositionally biased region" description="Polar residues" evidence="2">
    <location>
        <begin position="2293"/>
        <end position="2313"/>
    </location>
</feature>
<feature type="compositionally biased region" description="Low complexity" evidence="2">
    <location>
        <begin position="2579"/>
        <end position="2594"/>
    </location>
</feature>
<feature type="compositionally biased region" description="Polar residues" evidence="2">
    <location>
        <begin position="732"/>
        <end position="743"/>
    </location>
</feature>
<sequence>MECSISDILTFLTQDFLWETGMNCYSSPAKSTKNMHPRNRYWQNYEMPDVRNTIDFWEKDAENDNCRRNLQRGYNFHKNLTDKKISEYSEMNKRFTRNDEDTVQRSKFSQRLSGIRPFDEFEESFQTEERIASTSNYKPPLGRGRENLNSRGGGVSNNSRQTFQLNWNTRYKWFRKPPVDRETDEERDDFTAYLSTKQRAGRFSQNEPYKREFNENSLVNTIYGNRDGNRKRHFTSQGIYPYNFKNSRSNSRTPERYKSRSRSQSQSRYRRSRERSSSKYYTSRSPSSSRSRSSSRRDGYRSPSRRDPKPYPRSYDRGQTHSYVNSRSYEHKSESYGRKSRGSFRGRNYRSKSSSYSRSRSSSRNSRSSREHHNSNRGYHRSRGYSRSYSRGSSRDSRYSFRSRSPSSSRDRRCRSRSYRSNSRSYRSNSRSYRSSSRSRSRSREYRSRSLSRSRSQSGSRSRYRSKSSETSGSYRSVSPPKRIAGSPKRNSDYDSQSYLEMQWNDETIRSRNRSPSYSSEENRRLRRRDSVDSLSSITSTESNSSSSSSRSRSSERIANRKSGERDRKITPQPSKNPKKCDKMSGNLRNPSRNEAIVKRQFERYEEENKEKMLASVDDLLGKLVGSVTEHSHFELLDEPFIPQDTTSREHECKAQETEYRTIQVKPKSPKKPQQMSDKSSTHEGSSQSSSKTQENLRISVTSNEKRNVICEKETEKKETCSARKRKHPSKDVNNSNTGIQDLSPSVKKCRRNISHLMAEQTIVAESGLSKQVYTSTVSLKTTEDTEEKQDPKQDSSVQVAQSKSATLAPNPFTEMSKEPNAQVPTNKFNEQNFAELEMEAEFKRNASMPKTLIKSPKRKEFANQESVEQSIELSINISKQQLNPLMLKTVSIKSKCGKNLKSPNSSEMQTEKVQTKESDITTEGFPGSSIKPVRKDSSDLDLASFDEFTDSEQDSGSKSSSGTENVDSQDRIQQKVMEPPSDSTNVDVIPECDAEKSVSDTEESVDKSQKDLSSQNSFEVDYEGIVKTSTPIRNVLDNVSNKNAVQEYSGEVVKKNLFEAISKESGGKDKSETQQKENIELMSKESAKSAVNQTDQNLKEKSHQKISNEKRPISDKNSQVAKSLKVRKDIHTNKTDTIQKKISASIKHSKGGNLKDAKRNALKEQPKPKMQSITKDKEKKKLKEKKNMQSSDRKKSEDAKNVSMDIMLLNKKTDNSKEQKSGEFSEENNISSDSMQSTCDETLPKLVSRKDKRRDSSTTSIESSDRETSIPPKKSNKHITTTEGINPKQKPYKQNDMSSSKSGKEDKHMVRKHVGSCNSKAGTSKIEKMRPQGQTASKIKLIEQEDLFMPSTPLKTKHTGSKKDKVNKPSSRIRTDGPKNMSAAKTTVKGPTKKVSTTLSINEKAKVCSKSTSEEISQSENSDSGPRSTTDVSSSSEMETDGVVPFIQDSRENGENDAIVKTMSAEKEVDGNSTSGEEIDVAKISLSGARRQSRAISQEHLKVLEKNKEVRNRTCFELKQGQIGGRKMSKSERNQKLKHKAHAEILHGNPLIKPATKTIQDKDKEKRKIMLHTSTQKTNQPGTAEFKKPTSGIKRTETDIIAKNILQKVPGKIEIYDASFKKVTYDSSKTTTNALANESLKSSNDIDETQTTTDVSLQEYRNLHEDLELSSDDEQLSIDLEKSKTEKAACEEDKDNQDKQEEIKDMLNRSKIEKGKVGEKEESVKESRENIQQKQTPDVNRNEELSHGKQCETTKTTSRSQNPVAEPRENEAGQSESDKNKVKSTLEETPKKSKAREEKMLLSNSSKTLMDSVLMSSANPTATIPEDQVDYSDIRIMYYDHGVPQSPYIAEEDIVSAKTFGKIQNQEEVIPSSRPETPILNISPQKDQTARKILPEEDFPMLSSAVSPVVENLASAQNVSNSQETEASSDYGTDSNRGTPLSVISEPSEEVEHQNPVNRKRSVSSKEETVLSGPEKPNLNDIDILEKQSDNPHLQKFLSELRQESSNYHQTICFTHRKSFKNLITANGDDNLTVGFLELQKLKEPKLQCIKCNVCKMYFDPCGFLLHFDVKNVELDEIKCLLTEPMNAMPKMDPNVQSIWYKFITLKNVLVNAKLSLSSLGPEKDQLNRYNKPSDAQGINQTQSLISPAIPSMMRPPTSSRELTQTNNNQTSSSNTDSLLSLIGTNLVFVQRQQAVQVAATFTTAMPVNVIAVQQNPNLSQQSQNFTPPTNPATNASMASRQVDRRRKSLESSAQNLSMMATGARNTRSLSDKGMENQNYMQYNQTRLRHQSSTLSERQPMKNSQMATTIPPNSMLRDYRMDGVPGQNSQMITSQQGLQQGLVNPFRYQTTQQMNSRDPLNACQTEANTMRSMVVPQTQPPPYPGTSVNHQSSRYNALPNHSRQNCLYQQQPAASQVQLSAMNHSQPQIHSNVHVGPVPPAHQQNMPVNRQDFPPSMIPSAHQNMFVSKQLSSMNNQGTLNMHPSRSSLTANPQACPPSTVNQAQPMFPAAYSNMSANQASSSMMAHAHLPSTQAPISAIPPAHQNIGYRNGSCMVPPGHHPVSTTVRSNQYQQPTMQSVVSAQSSLKSSQLQPTSGTCSLQPNSGTSSQRLGNNQIIHSVRPSTDFHQSSNVQTCSSNQTSISRQPHIDQHLINQTAPTAQTRRGESALLSRVIASESIQPRTQFSHVHIADGKVSSFNPNSINSNITNPTNSNSSLGNPNQRLQDLDNVDRPNRVAVEVVRGNEVTRAETESANNESQKTSVNLQRTATGVPQTIQTPADAQRKMVSSCVNMVASIMWMYDELKQKTADVVSSQQELQQWKDEIKKTMDEYHTTEGVMTQKIQEVLSRMTS</sequence>
<feature type="compositionally biased region" description="Low complexity" evidence="2">
    <location>
        <begin position="664"/>
        <end position="694"/>
    </location>
</feature>
<feature type="compositionally biased region" description="Low complexity" evidence="2">
    <location>
        <begin position="955"/>
        <end position="965"/>
    </location>
</feature>
<feature type="compositionally biased region" description="Low complexity" evidence="2">
    <location>
        <begin position="533"/>
        <end position="552"/>
    </location>
</feature>
<accession>A0A8W8HLD6</accession>
<feature type="compositionally biased region" description="Basic and acidic residues" evidence="2">
    <location>
        <begin position="704"/>
        <end position="722"/>
    </location>
</feature>